<dbReference type="InterPro" id="IPR010982">
    <property type="entry name" value="Lambda_DNA-bd_dom_sf"/>
</dbReference>
<evidence type="ECO:0000259" key="4">
    <source>
        <dbReference type="PROSITE" id="PS50932"/>
    </source>
</evidence>
<dbReference type="InterPro" id="IPR046335">
    <property type="entry name" value="LacI/GalR-like_sensor"/>
</dbReference>
<evidence type="ECO:0000313" key="5">
    <source>
        <dbReference type="EMBL" id="SKB03267.1"/>
    </source>
</evidence>
<keyword evidence="1" id="KW-0805">Transcription regulation</keyword>
<dbReference type="Gene3D" id="1.10.260.40">
    <property type="entry name" value="lambda repressor-like DNA-binding domains"/>
    <property type="match status" value="1"/>
</dbReference>
<keyword evidence="2" id="KW-0238">DNA-binding</keyword>
<dbReference type="PANTHER" id="PTHR30146">
    <property type="entry name" value="LACI-RELATED TRANSCRIPTIONAL REPRESSOR"/>
    <property type="match status" value="1"/>
</dbReference>
<dbReference type="STRING" id="1736691.SAMN06295964_0206"/>
<evidence type="ECO:0000313" key="6">
    <source>
        <dbReference type="Proteomes" id="UP000191040"/>
    </source>
</evidence>
<dbReference type="Proteomes" id="UP000191040">
    <property type="component" value="Chromosome I"/>
</dbReference>
<dbReference type="Gene3D" id="3.40.50.2300">
    <property type="match status" value="2"/>
</dbReference>
<dbReference type="CDD" id="cd06267">
    <property type="entry name" value="PBP1_LacI_sugar_binding-like"/>
    <property type="match status" value="1"/>
</dbReference>
<dbReference type="InterPro" id="IPR028082">
    <property type="entry name" value="Peripla_BP_I"/>
</dbReference>
<organism evidence="5 6">
    <name type="scientific">Aeromicrobium choanae</name>
    <dbReference type="NCBI Taxonomy" id="1736691"/>
    <lineage>
        <taxon>Bacteria</taxon>
        <taxon>Bacillati</taxon>
        <taxon>Actinomycetota</taxon>
        <taxon>Actinomycetes</taxon>
        <taxon>Propionibacteriales</taxon>
        <taxon>Nocardioidaceae</taxon>
        <taxon>Aeromicrobium</taxon>
    </lineage>
</organism>
<dbReference type="PROSITE" id="PS50932">
    <property type="entry name" value="HTH_LACI_2"/>
    <property type="match status" value="1"/>
</dbReference>
<proteinExistence type="predicted"/>
<dbReference type="PANTHER" id="PTHR30146:SF109">
    <property type="entry name" value="HTH-TYPE TRANSCRIPTIONAL REGULATOR GALS"/>
    <property type="match status" value="1"/>
</dbReference>
<feature type="domain" description="HTH lacI-type" evidence="4">
    <location>
        <begin position="7"/>
        <end position="61"/>
    </location>
</feature>
<evidence type="ECO:0000256" key="3">
    <source>
        <dbReference type="ARBA" id="ARBA00023163"/>
    </source>
</evidence>
<reference evidence="6" key="1">
    <citation type="submission" date="2017-02" db="EMBL/GenBank/DDBJ databases">
        <authorList>
            <person name="Varghese N."/>
            <person name="Submissions S."/>
        </authorList>
    </citation>
    <scope>NUCLEOTIDE SEQUENCE [LARGE SCALE GENOMIC DNA]</scope>
    <source>
        <strain evidence="6">9H-4</strain>
    </source>
</reference>
<sequence>MTDSRQPTLEEVARLAGVGRGTASRVVNGSEHVSPHTRDAVERAVRELGYVPNQAARALRTRRTDTVALVIAEDEERVFAEPFFAGLVRGISRAVDATSRRLVLSMVPDESHLDRLGQFLTPQHVDGVMVVSMHDALSLPESPDLPIVHVGRPRDAGACYVDVDNLGGARQAVDHIIGRGRQRIACITGPQDLASGRDRLEGYREALAAAGLPFEERLVEAGDFSDASGVRGTAALVERCPDLDAIFAANDVMALGAMRELARRGLRVPEDVAVVGFDGSPAAAASTPVLTTVHQPLAELGTTAVEVLAHRIDDPGAEVRSVVLPAELRAGESA</sequence>
<dbReference type="InterPro" id="IPR000843">
    <property type="entry name" value="HTH_LacI"/>
</dbReference>
<gene>
    <name evidence="5" type="ORF">SAMN06295964_0206</name>
</gene>
<dbReference type="GO" id="GO:0003700">
    <property type="term" value="F:DNA-binding transcription factor activity"/>
    <property type="evidence" value="ECO:0007669"/>
    <property type="project" value="TreeGrafter"/>
</dbReference>
<dbReference type="Pfam" id="PF00356">
    <property type="entry name" value="LacI"/>
    <property type="match status" value="1"/>
</dbReference>
<dbReference type="SUPFAM" id="SSF47413">
    <property type="entry name" value="lambda repressor-like DNA-binding domains"/>
    <property type="match status" value="1"/>
</dbReference>
<keyword evidence="3" id="KW-0804">Transcription</keyword>
<protein>
    <submittedName>
        <fullName evidence="5">Transcriptional regulator, LacI family</fullName>
    </submittedName>
</protein>
<dbReference type="Pfam" id="PF13377">
    <property type="entry name" value="Peripla_BP_3"/>
    <property type="match status" value="1"/>
</dbReference>
<dbReference type="EMBL" id="LT796768">
    <property type="protein sequence ID" value="SKB03267.1"/>
    <property type="molecule type" value="Genomic_DNA"/>
</dbReference>
<evidence type="ECO:0000256" key="2">
    <source>
        <dbReference type="ARBA" id="ARBA00023125"/>
    </source>
</evidence>
<dbReference type="SUPFAM" id="SSF53822">
    <property type="entry name" value="Periplasmic binding protein-like I"/>
    <property type="match status" value="1"/>
</dbReference>
<name>A0A1T4YN68_9ACTN</name>
<accession>A0A1T4YN68</accession>
<dbReference type="RefSeq" id="WP_078698421.1">
    <property type="nucleotide sequence ID" value="NZ_LT796768.1"/>
</dbReference>
<dbReference type="CDD" id="cd01392">
    <property type="entry name" value="HTH_LacI"/>
    <property type="match status" value="1"/>
</dbReference>
<dbReference type="AlphaFoldDB" id="A0A1T4YN68"/>
<dbReference type="SMART" id="SM00354">
    <property type="entry name" value="HTH_LACI"/>
    <property type="match status" value="1"/>
</dbReference>
<keyword evidence="6" id="KW-1185">Reference proteome</keyword>
<evidence type="ECO:0000256" key="1">
    <source>
        <dbReference type="ARBA" id="ARBA00023015"/>
    </source>
</evidence>
<dbReference type="OrthoDB" id="3226810at2"/>
<dbReference type="GO" id="GO:0000976">
    <property type="term" value="F:transcription cis-regulatory region binding"/>
    <property type="evidence" value="ECO:0007669"/>
    <property type="project" value="TreeGrafter"/>
</dbReference>
<dbReference type="PROSITE" id="PS00356">
    <property type="entry name" value="HTH_LACI_1"/>
    <property type="match status" value="1"/>
</dbReference>